<dbReference type="AlphaFoldDB" id="A0A7G2CA77"/>
<evidence type="ECO:0000313" key="3">
    <source>
        <dbReference type="Proteomes" id="UP000515908"/>
    </source>
</evidence>
<evidence type="ECO:0000313" key="2">
    <source>
        <dbReference type="EMBL" id="CAD2216770.1"/>
    </source>
</evidence>
<sequence>MLYGGFIDAVAVASIGVAATVSSIRLEKRVNYSLNGAMRQIAWISFPGVLVGCTLHFFLSEAMWSGKHNSWGQAWAKAMVVNASLWTLAIGGATLAWRNVMPLTSAGRRLYHRYPIPTDALATRVLRNEVQLFTGMGFTYWLSGVVSGTIGLLTCVAVAAYSNRPYMFMAPQGSYASYCMPKWRRDHLESMASSQGAVVQSPEK</sequence>
<feature type="transmembrane region" description="Helical" evidence="1">
    <location>
        <begin position="138"/>
        <end position="161"/>
    </location>
</feature>
<reference evidence="2 3" key="1">
    <citation type="submission" date="2020-08" db="EMBL/GenBank/DDBJ databases">
        <authorList>
            <person name="Newling K."/>
            <person name="Davey J."/>
            <person name="Forrester S."/>
        </authorList>
    </citation>
    <scope>NUCLEOTIDE SEQUENCE [LARGE SCALE GENOMIC DNA]</scope>
    <source>
        <strain evidence="3">Crithidia deanei Carvalho (ATCC PRA-265)</strain>
    </source>
</reference>
<dbReference type="VEuPathDB" id="TriTrypDB:ADEAN_000424300"/>
<evidence type="ECO:0000256" key="1">
    <source>
        <dbReference type="SAM" id="Phobius"/>
    </source>
</evidence>
<organism evidence="2 3">
    <name type="scientific">Angomonas deanei</name>
    <dbReference type="NCBI Taxonomy" id="59799"/>
    <lineage>
        <taxon>Eukaryota</taxon>
        <taxon>Discoba</taxon>
        <taxon>Euglenozoa</taxon>
        <taxon>Kinetoplastea</taxon>
        <taxon>Metakinetoplastina</taxon>
        <taxon>Trypanosomatida</taxon>
        <taxon>Trypanosomatidae</taxon>
        <taxon>Strigomonadinae</taxon>
        <taxon>Angomonas</taxon>
    </lineage>
</organism>
<feature type="transmembrane region" description="Helical" evidence="1">
    <location>
        <begin position="38"/>
        <end position="59"/>
    </location>
</feature>
<dbReference type="Proteomes" id="UP000515908">
    <property type="component" value="Chromosome 07"/>
</dbReference>
<protein>
    <submittedName>
        <fullName evidence="2">Uncharacterized protein</fullName>
    </submittedName>
</protein>
<feature type="transmembrane region" description="Helical" evidence="1">
    <location>
        <begin position="6"/>
        <end position="26"/>
    </location>
</feature>
<dbReference type="EMBL" id="LR877151">
    <property type="protein sequence ID" value="CAD2216770.1"/>
    <property type="molecule type" value="Genomic_DNA"/>
</dbReference>
<keyword evidence="3" id="KW-1185">Reference proteome</keyword>
<keyword evidence="1" id="KW-0472">Membrane</keyword>
<dbReference type="OrthoDB" id="277426at2759"/>
<name>A0A7G2CA77_9TRYP</name>
<accession>A0A7G2CA77</accession>
<keyword evidence="1" id="KW-0812">Transmembrane</keyword>
<proteinExistence type="predicted"/>
<gene>
    <name evidence="2" type="ORF">ADEAN_000424300</name>
</gene>
<feature type="transmembrane region" description="Helical" evidence="1">
    <location>
        <begin position="79"/>
        <end position="100"/>
    </location>
</feature>
<keyword evidence="1" id="KW-1133">Transmembrane helix</keyword>